<gene>
    <name evidence="1" type="ORF">NQ317_012794</name>
</gene>
<protein>
    <submittedName>
        <fullName evidence="1">Uncharacterized protein</fullName>
    </submittedName>
</protein>
<accession>A0ABQ9K3F3</accession>
<dbReference type="Proteomes" id="UP001162164">
    <property type="component" value="Unassembled WGS sequence"/>
</dbReference>
<sequence>MAHRHQLLQKRTSITTMVLNFKIKGPLQVSSEENSFF</sequence>
<name>A0ABQ9K3F3_9CUCU</name>
<dbReference type="EMBL" id="JAPWTJ010000019">
    <property type="protein sequence ID" value="KAJ8985143.1"/>
    <property type="molecule type" value="Genomic_DNA"/>
</dbReference>
<organism evidence="1 2">
    <name type="scientific">Molorchus minor</name>
    <dbReference type="NCBI Taxonomy" id="1323400"/>
    <lineage>
        <taxon>Eukaryota</taxon>
        <taxon>Metazoa</taxon>
        <taxon>Ecdysozoa</taxon>
        <taxon>Arthropoda</taxon>
        <taxon>Hexapoda</taxon>
        <taxon>Insecta</taxon>
        <taxon>Pterygota</taxon>
        <taxon>Neoptera</taxon>
        <taxon>Endopterygota</taxon>
        <taxon>Coleoptera</taxon>
        <taxon>Polyphaga</taxon>
        <taxon>Cucujiformia</taxon>
        <taxon>Chrysomeloidea</taxon>
        <taxon>Cerambycidae</taxon>
        <taxon>Lamiinae</taxon>
        <taxon>Monochamini</taxon>
        <taxon>Molorchus</taxon>
    </lineage>
</organism>
<comment type="caution">
    <text evidence="1">The sequence shown here is derived from an EMBL/GenBank/DDBJ whole genome shotgun (WGS) entry which is preliminary data.</text>
</comment>
<reference evidence="1" key="1">
    <citation type="journal article" date="2023" name="Insect Mol. Biol.">
        <title>Genome sequencing provides insights into the evolution of gene families encoding plant cell wall-degrading enzymes in longhorned beetles.</title>
        <authorList>
            <person name="Shin N.R."/>
            <person name="Okamura Y."/>
            <person name="Kirsch R."/>
            <person name="Pauchet Y."/>
        </authorList>
    </citation>
    <scope>NUCLEOTIDE SEQUENCE</scope>
    <source>
        <strain evidence="1">MMC_N1</strain>
    </source>
</reference>
<evidence type="ECO:0000313" key="2">
    <source>
        <dbReference type="Proteomes" id="UP001162164"/>
    </source>
</evidence>
<proteinExistence type="predicted"/>
<keyword evidence="2" id="KW-1185">Reference proteome</keyword>
<evidence type="ECO:0000313" key="1">
    <source>
        <dbReference type="EMBL" id="KAJ8985143.1"/>
    </source>
</evidence>